<organism evidence="1">
    <name type="scientific">Siphoviridae sp. ctHDv29</name>
    <dbReference type="NCBI Taxonomy" id="2826228"/>
    <lineage>
        <taxon>Viruses</taxon>
        <taxon>Duplodnaviria</taxon>
        <taxon>Heunggongvirae</taxon>
        <taxon>Uroviricota</taxon>
        <taxon>Caudoviricetes</taxon>
    </lineage>
</organism>
<reference evidence="1" key="1">
    <citation type="journal article" date="2021" name="Proc. Natl. Acad. Sci. U.S.A.">
        <title>A Catalog of Tens of Thousands of Viruses from Human Metagenomes Reveals Hidden Associations with Chronic Diseases.</title>
        <authorList>
            <person name="Tisza M.J."/>
            <person name="Buck C.B."/>
        </authorList>
    </citation>
    <scope>NUCLEOTIDE SEQUENCE</scope>
    <source>
        <strain evidence="1">CtHDv29</strain>
    </source>
</reference>
<accession>A0A8S5M6H0</accession>
<protein>
    <submittedName>
        <fullName evidence="1">Uncharacterized protein</fullName>
    </submittedName>
</protein>
<name>A0A8S5M6H0_9CAUD</name>
<dbReference type="EMBL" id="BK014836">
    <property type="protein sequence ID" value="DAD77929.1"/>
    <property type="molecule type" value="Genomic_DNA"/>
</dbReference>
<sequence>MRIMKTLITDRTQADASYAEKLYKKLWSDFTEQEKADFEAGLKGSYKASDLNRVGTALITIRDRLRTHDIDVPAEVREDYGSDEVLDKDVMDAYIESANAVYDAVVNPAPRPPAKINDLDWEGANNIEKTIIAVDDVLESREVGWVYADEELYAGDMGG</sequence>
<proteinExistence type="predicted"/>
<evidence type="ECO:0000313" key="1">
    <source>
        <dbReference type="EMBL" id="DAD77929.1"/>
    </source>
</evidence>